<dbReference type="Pfam" id="PF08546">
    <property type="entry name" value="ApbA_C"/>
    <property type="match status" value="1"/>
</dbReference>
<sequence length="754" mass="81619">MAPPPRLRILSVGSNPISAFLSWRLQATTSCDVTLVWKSNFEAVAQYGVSFKSKAFGNERFKPRHVVRTPEEAASRENAYDYVLLCVKALPDIYDLAAVIESVVTPQHTCILVNTTNTLGIESHLEQRFPTNVILSLVSGVEISQIGASEFEHLSSTEIHVGATNKNSSIPPTVQNDMASALAFTLGSGQVDCKVSGNIRQEQFERMIGPIAFHPASVLFETSNLAQLLEKVGVRQLVSDIIEELVELAKANGCSFTSDFTQKTIEKMIAGGAPSSMYQDFQARRPMEVETYLGSPVKLATESSVRVPRIETLYAMLHHFNTVNQTKPRHGDSPPPVVVQPPSVRNSSAPPPARGPANGAMRPHPGRASSGMMMGPPRRGPPPPGMGRPPSAQPQQSKIPREPSLEGLEEFSHLVLYDDAADGGLPPQNGNNGYPDMPPPGPPSAATDLALRERELALRRRELQIREQEMSMRRGPRRGPPPKAAAFDEEDEDDYFDPMDAPPIPGVDPDNVDMMSITSKRNRRMPSASQIRKNPEFGMNMNPPPNSRPASSFSRYFGGGRKRASDRILQEIPSLHDSLMDNPMMSYSSNRYGAVDRNQMHVESRANSLTASRMGDYPPHPYPNSRRNSQSPATPYGGGPGPRMGRPMTANDQTLGPPNGHHGGHPSPPGNMRAPVPRHPPGQGNAVGPQQVEQHYVSNSHPAKGTPKHRSLTGSASASAESGDSGASANLDSEASAHSSQISLGAQQATTPVR</sequence>
<proteinExistence type="predicted"/>
<dbReference type="Gene3D" id="3.40.50.720">
    <property type="entry name" value="NAD(P)-binding Rossmann-like Domain"/>
    <property type="match status" value="1"/>
</dbReference>
<evidence type="ECO:0000313" key="4">
    <source>
        <dbReference type="EMBL" id="OJJ38213.1"/>
    </source>
</evidence>
<dbReference type="InterPro" id="IPR013332">
    <property type="entry name" value="KPR_N"/>
</dbReference>
<keyword evidence="5" id="KW-1185">Reference proteome</keyword>
<dbReference type="InterPro" id="IPR013328">
    <property type="entry name" value="6PGD_dom2"/>
</dbReference>
<feature type="region of interest" description="Disordered" evidence="1">
    <location>
        <begin position="324"/>
        <end position="400"/>
    </location>
</feature>
<accession>A0A1L9RTK3</accession>
<dbReference type="SUPFAM" id="SSF48179">
    <property type="entry name" value="6-phosphogluconate dehydrogenase C-terminal domain-like"/>
    <property type="match status" value="1"/>
</dbReference>
<evidence type="ECO:0000256" key="1">
    <source>
        <dbReference type="SAM" id="MobiDB-lite"/>
    </source>
</evidence>
<reference evidence="5" key="1">
    <citation type="journal article" date="2017" name="Genome Biol.">
        <title>Comparative genomics reveals high biological diversity and specific adaptations in the industrially and medically important fungal genus Aspergillus.</title>
        <authorList>
            <person name="de Vries R.P."/>
            <person name="Riley R."/>
            <person name="Wiebenga A."/>
            <person name="Aguilar-Osorio G."/>
            <person name="Amillis S."/>
            <person name="Uchima C.A."/>
            <person name="Anderluh G."/>
            <person name="Asadollahi M."/>
            <person name="Askin M."/>
            <person name="Barry K."/>
            <person name="Battaglia E."/>
            <person name="Bayram O."/>
            <person name="Benocci T."/>
            <person name="Braus-Stromeyer S.A."/>
            <person name="Caldana C."/>
            <person name="Canovas D."/>
            <person name="Cerqueira G.C."/>
            <person name="Chen F."/>
            <person name="Chen W."/>
            <person name="Choi C."/>
            <person name="Clum A."/>
            <person name="Dos Santos R.A."/>
            <person name="Damasio A.R."/>
            <person name="Diallinas G."/>
            <person name="Emri T."/>
            <person name="Fekete E."/>
            <person name="Flipphi M."/>
            <person name="Freyberg S."/>
            <person name="Gallo A."/>
            <person name="Gournas C."/>
            <person name="Habgood R."/>
            <person name="Hainaut M."/>
            <person name="Harispe M.L."/>
            <person name="Henrissat B."/>
            <person name="Hilden K.S."/>
            <person name="Hope R."/>
            <person name="Hossain A."/>
            <person name="Karabika E."/>
            <person name="Karaffa L."/>
            <person name="Karanyi Z."/>
            <person name="Krasevec N."/>
            <person name="Kuo A."/>
            <person name="Kusch H."/>
            <person name="LaButti K."/>
            <person name="Lagendijk E.L."/>
            <person name="Lapidus A."/>
            <person name="Levasseur A."/>
            <person name="Lindquist E."/>
            <person name="Lipzen A."/>
            <person name="Logrieco A.F."/>
            <person name="MacCabe A."/>
            <person name="Maekelae M.R."/>
            <person name="Malavazi I."/>
            <person name="Melin P."/>
            <person name="Meyer V."/>
            <person name="Mielnichuk N."/>
            <person name="Miskei M."/>
            <person name="Molnar A.P."/>
            <person name="Mule G."/>
            <person name="Ngan C.Y."/>
            <person name="Orejas M."/>
            <person name="Orosz E."/>
            <person name="Ouedraogo J.P."/>
            <person name="Overkamp K.M."/>
            <person name="Park H.-S."/>
            <person name="Perrone G."/>
            <person name="Piumi F."/>
            <person name="Punt P.J."/>
            <person name="Ram A.F."/>
            <person name="Ramon A."/>
            <person name="Rauscher S."/>
            <person name="Record E."/>
            <person name="Riano-Pachon D.M."/>
            <person name="Robert V."/>
            <person name="Roehrig J."/>
            <person name="Ruller R."/>
            <person name="Salamov A."/>
            <person name="Salih N.S."/>
            <person name="Samson R.A."/>
            <person name="Sandor E."/>
            <person name="Sanguinetti M."/>
            <person name="Schuetze T."/>
            <person name="Sepcic K."/>
            <person name="Shelest E."/>
            <person name="Sherlock G."/>
            <person name="Sophianopoulou V."/>
            <person name="Squina F.M."/>
            <person name="Sun H."/>
            <person name="Susca A."/>
            <person name="Todd R.B."/>
            <person name="Tsang A."/>
            <person name="Unkles S.E."/>
            <person name="van de Wiele N."/>
            <person name="van Rossen-Uffink D."/>
            <person name="Oliveira J.V."/>
            <person name="Vesth T.C."/>
            <person name="Visser J."/>
            <person name="Yu J.-H."/>
            <person name="Zhou M."/>
            <person name="Andersen M.R."/>
            <person name="Archer D.B."/>
            <person name="Baker S.E."/>
            <person name="Benoit I."/>
            <person name="Brakhage A.A."/>
            <person name="Braus G.H."/>
            <person name="Fischer R."/>
            <person name="Frisvad J.C."/>
            <person name="Goldman G.H."/>
            <person name="Houbraken J."/>
            <person name="Oakley B."/>
            <person name="Pocsi I."/>
            <person name="Scazzocchio C."/>
            <person name="Seiboth B."/>
            <person name="vanKuyk P.A."/>
            <person name="Wortman J."/>
            <person name="Dyer P.S."/>
            <person name="Grigoriev I.V."/>
        </authorList>
    </citation>
    <scope>NUCLEOTIDE SEQUENCE [LARGE SCALE GENOMIC DNA]</scope>
    <source>
        <strain evidence="5">DTO 134E9</strain>
    </source>
</reference>
<dbReference type="PANTHER" id="PTHR21708">
    <property type="entry name" value="PROBABLE 2-DEHYDROPANTOATE 2-REDUCTASE"/>
    <property type="match status" value="1"/>
</dbReference>
<dbReference type="FunFam" id="3.40.50.720:FF:000424">
    <property type="entry name" value="Meiotically up-regulated gene 72 protein"/>
    <property type="match status" value="1"/>
</dbReference>
<protein>
    <recommendedName>
        <fullName evidence="6">Ketopantoate reductase C-terminal domain-containing protein</fullName>
    </recommendedName>
</protein>
<feature type="compositionally biased region" description="Polar residues" evidence="1">
    <location>
        <begin position="730"/>
        <end position="754"/>
    </location>
</feature>
<feature type="domain" description="Ketopantoate reductase N-terminal" evidence="2">
    <location>
        <begin position="9"/>
        <end position="165"/>
    </location>
</feature>
<dbReference type="PANTHER" id="PTHR21708:SF25">
    <property type="entry name" value="PROTEIN PAM1-RELATED"/>
    <property type="match status" value="1"/>
</dbReference>
<dbReference type="OrthoDB" id="5302359at2759"/>
<dbReference type="FunFam" id="1.10.1040.10:FF:000017">
    <property type="entry name" value="2-dehydropantoate 2-reductase"/>
    <property type="match status" value="1"/>
</dbReference>
<dbReference type="Proteomes" id="UP000184383">
    <property type="component" value="Unassembled WGS sequence"/>
</dbReference>
<feature type="region of interest" description="Disordered" evidence="1">
    <location>
        <begin position="420"/>
        <end position="446"/>
    </location>
</feature>
<feature type="region of interest" description="Disordered" evidence="1">
    <location>
        <begin position="464"/>
        <end position="754"/>
    </location>
</feature>
<dbReference type="InterPro" id="IPR008927">
    <property type="entry name" value="6-PGluconate_DH-like_C_sf"/>
</dbReference>
<feature type="compositionally biased region" description="Low complexity" evidence="1">
    <location>
        <begin position="714"/>
        <end position="729"/>
    </location>
</feature>
<dbReference type="AlphaFoldDB" id="A0A1L9RTK3"/>
<evidence type="ECO:0008006" key="6">
    <source>
        <dbReference type="Google" id="ProtNLM"/>
    </source>
</evidence>
<feature type="compositionally biased region" description="Pro residues" evidence="1">
    <location>
        <begin position="378"/>
        <end position="387"/>
    </location>
</feature>
<dbReference type="Gene3D" id="1.10.1040.10">
    <property type="entry name" value="N-(1-d-carboxylethyl)-l-norvaline Dehydrogenase, domain 2"/>
    <property type="match status" value="1"/>
</dbReference>
<dbReference type="GeneID" id="63743459"/>
<dbReference type="GO" id="GO:0005737">
    <property type="term" value="C:cytoplasm"/>
    <property type="evidence" value="ECO:0007669"/>
    <property type="project" value="TreeGrafter"/>
</dbReference>
<dbReference type="VEuPathDB" id="FungiDB:ASPWEDRAFT_103994"/>
<organism evidence="4 5">
    <name type="scientific">Aspergillus wentii DTO 134E9</name>
    <dbReference type="NCBI Taxonomy" id="1073089"/>
    <lineage>
        <taxon>Eukaryota</taxon>
        <taxon>Fungi</taxon>
        <taxon>Dikarya</taxon>
        <taxon>Ascomycota</taxon>
        <taxon>Pezizomycotina</taxon>
        <taxon>Eurotiomycetes</taxon>
        <taxon>Eurotiomycetidae</taxon>
        <taxon>Eurotiales</taxon>
        <taxon>Aspergillaceae</taxon>
        <taxon>Aspergillus</taxon>
        <taxon>Aspergillus subgen. Cremei</taxon>
    </lineage>
</organism>
<name>A0A1L9RTK3_ASPWE</name>
<gene>
    <name evidence="4" type="ORF">ASPWEDRAFT_103994</name>
</gene>
<evidence type="ECO:0000259" key="2">
    <source>
        <dbReference type="Pfam" id="PF02558"/>
    </source>
</evidence>
<dbReference type="Pfam" id="PF02558">
    <property type="entry name" value="ApbA"/>
    <property type="match status" value="1"/>
</dbReference>
<dbReference type="EMBL" id="KV878210">
    <property type="protein sequence ID" value="OJJ38213.1"/>
    <property type="molecule type" value="Genomic_DNA"/>
</dbReference>
<dbReference type="InterPro" id="IPR051402">
    <property type="entry name" value="KPR-Related"/>
</dbReference>
<feature type="domain" description="Ketopantoate reductase C-terminal" evidence="3">
    <location>
        <begin position="198"/>
        <end position="319"/>
    </location>
</feature>
<evidence type="ECO:0000313" key="5">
    <source>
        <dbReference type="Proteomes" id="UP000184383"/>
    </source>
</evidence>
<dbReference type="RefSeq" id="XP_040691889.1">
    <property type="nucleotide sequence ID" value="XM_040827611.1"/>
</dbReference>
<feature type="compositionally biased region" description="Polar residues" evidence="1">
    <location>
        <begin position="691"/>
        <end position="701"/>
    </location>
</feature>
<dbReference type="STRING" id="1073089.A0A1L9RTK3"/>
<evidence type="ECO:0000259" key="3">
    <source>
        <dbReference type="Pfam" id="PF08546"/>
    </source>
</evidence>
<dbReference type="InterPro" id="IPR013752">
    <property type="entry name" value="KPA_reductase"/>
</dbReference>
<feature type="compositionally biased region" description="Acidic residues" evidence="1">
    <location>
        <begin position="487"/>
        <end position="497"/>
    </location>
</feature>